<dbReference type="Pfam" id="PF03992">
    <property type="entry name" value="ABM"/>
    <property type="match status" value="1"/>
</dbReference>
<organism evidence="2 3">
    <name type="scientific">Methylobacterium trifolii</name>
    <dbReference type="NCBI Taxonomy" id="1003092"/>
    <lineage>
        <taxon>Bacteria</taxon>
        <taxon>Pseudomonadati</taxon>
        <taxon>Pseudomonadota</taxon>
        <taxon>Alphaproteobacteria</taxon>
        <taxon>Hyphomicrobiales</taxon>
        <taxon>Methylobacteriaceae</taxon>
        <taxon>Methylobacterium</taxon>
    </lineage>
</organism>
<accession>A0ABQ4U6Y0</accession>
<reference evidence="2" key="1">
    <citation type="journal article" date="2021" name="Front. Microbiol.">
        <title>Comprehensive Comparative Genomics and Phenotyping of Methylobacterium Species.</title>
        <authorList>
            <person name="Alessa O."/>
            <person name="Ogura Y."/>
            <person name="Fujitani Y."/>
            <person name="Takami H."/>
            <person name="Hayashi T."/>
            <person name="Sahin N."/>
            <person name="Tani A."/>
        </authorList>
    </citation>
    <scope>NUCLEOTIDE SEQUENCE</scope>
    <source>
        <strain evidence="2">DSM 23632</strain>
    </source>
</reference>
<dbReference type="PANTHER" id="PTHR37811">
    <property type="entry name" value="BLL5343 PROTEIN"/>
    <property type="match status" value="1"/>
</dbReference>
<dbReference type="InterPro" id="IPR011008">
    <property type="entry name" value="Dimeric_a/b-barrel"/>
</dbReference>
<gene>
    <name evidence="2" type="ORF">MPOCJGCO_3717</name>
</gene>
<feature type="domain" description="ABM" evidence="1">
    <location>
        <begin position="1"/>
        <end position="76"/>
    </location>
</feature>
<evidence type="ECO:0000313" key="2">
    <source>
        <dbReference type="EMBL" id="GJE61595.1"/>
    </source>
</evidence>
<sequence length="222" mass="24415">MFTVIFEVEPGEGRKDAYLALAAEMKPVLESIDGFVDNERFASRGRAGRILSLSTWRDEKSVIRWRTEARHHLTQEKGRFGIFSDYHLRVGEVTADTRPPQGLSIREQRFDATETGRAKACTITELEPDDAAALPDGVGGVLHAVGLDPAAPGLVGHDVFASIYRPGKLLVLGSWAGPEAAGAFGPIPPAATGMRHRAVRVIRDYGMFDRRESPQYYPDVVR</sequence>
<dbReference type="EMBL" id="BPRB01000227">
    <property type="protein sequence ID" value="GJE61595.1"/>
    <property type="molecule type" value="Genomic_DNA"/>
</dbReference>
<evidence type="ECO:0000313" key="3">
    <source>
        <dbReference type="Proteomes" id="UP001055057"/>
    </source>
</evidence>
<dbReference type="InterPro" id="IPR052936">
    <property type="entry name" value="Jasmonate_Hydroxylase-like"/>
</dbReference>
<proteinExistence type="predicted"/>
<protein>
    <recommendedName>
        <fullName evidence="1">ABM domain-containing protein</fullName>
    </recommendedName>
</protein>
<dbReference type="Gene3D" id="3.30.70.100">
    <property type="match status" value="1"/>
</dbReference>
<dbReference type="InterPro" id="IPR007138">
    <property type="entry name" value="ABM_dom"/>
</dbReference>
<evidence type="ECO:0000259" key="1">
    <source>
        <dbReference type="Pfam" id="PF03992"/>
    </source>
</evidence>
<reference evidence="2" key="2">
    <citation type="submission" date="2021-08" db="EMBL/GenBank/DDBJ databases">
        <authorList>
            <person name="Tani A."/>
            <person name="Ola A."/>
            <person name="Ogura Y."/>
            <person name="Katsura K."/>
            <person name="Hayashi T."/>
        </authorList>
    </citation>
    <scope>NUCLEOTIDE SEQUENCE</scope>
    <source>
        <strain evidence="2">DSM 23632</strain>
    </source>
</reference>
<dbReference type="RefSeq" id="WP_238184155.1">
    <property type="nucleotide sequence ID" value="NZ_BPRB01000227.1"/>
</dbReference>
<keyword evidence="3" id="KW-1185">Reference proteome</keyword>
<dbReference type="PANTHER" id="PTHR37811:SF2">
    <property type="entry name" value="ABM DOMAIN-CONTAINING PROTEIN"/>
    <property type="match status" value="1"/>
</dbReference>
<dbReference type="Proteomes" id="UP001055057">
    <property type="component" value="Unassembled WGS sequence"/>
</dbReference>
<comment type="caution">
    <text evidence="2">The sequence shown here is derived from an EMBL/GenBank/DDBJ whole genome shotgun (WGS) entry which is preliminary data.</text>
</comment>
<dbReference type="SUPFAM" id="SSF54909">
    <property type="entry name" value="Dimeric alpha+beta barrel"/>
    <property type="match status" value="1"/>
</dbReference>
<name>A0ABQ4U6Y0_9HYPH</name>